<protein>
    <recommendedName>
        <fullName evidence="4">ESX secretion-associated protein EspG</fullName>
    </recommendedName>
</protein>
<name>A0ABT7SGE0_9CELL</name>
<sequence>MTDSAAGDAGTALGEVGLLLPSAWWTIRLADVEARRRSIAQLVERQVGRADEHAALRGELRRELELTAERTATAGGVLLAISTMTAGDLPIPASLAVYRVGRHAMTDADAGELAALLEGELAADDRSGDASSAGSDEPSSAAGDEPSTAGDDPAALPQVEVRAGQHGPVVRRLRLAPGPEELEAQDQTLFVADYWLDAGDGTLTNLTFSSPLVALAAPLLDLFETVVATLAVAPVDDEVGVDDGPGAAAEDRPGATDARTRGAAG</sequence>
<evidence type="ECO:0000313" key="3">
    <source>
        <dbReference type="Proteomes" id="UP001529338"/>
    </source>
</evidence>
<feature type="region of interest" description="Disordered" evidence="1">
    <location>
        <begin position="124"/>
        <end position="154"/>
    </location>
</feature>
<feature type="compositionally biased region" description="Low complexity" evidence="1">
    <location>
        <begin position="129"/>
        <end position="144"/>
    </location>
</feature>
<accession>A0ABT7SGE0</accession>
<organism evidence="2 3">
    <name type="scientific">Cellulomonas alba</name>
    <dbReference type="NCBI Taxonomy" id="3053467"/>
    <lineage>
        <taxon>Bacteria</taxon>
        <taxon>Bacillati</taxon>
        <taxon>Actinomycetota</taxon>
        <taxon>Actinomycetes</taxon>
        <taxon>Micrococcales</taxon>
        <taxon>Cellulomonadaceae</taxon>
        <taxon>Cellulomonas</taxon>
    </lineage>
</organism>
<feature type="region of interest" description="Disordered" evidence="1">
    <location>
        <begin position="240"/>
        <end position="265"/>
    </location>
</feature>
<evidence type="ECO:0000256" key="1">
    <source>
        <dbReference type="SAM" id="MobiDB-lite"/>
    </source>
</evidence>
<dbReference type="Proteomes" id="UP001529338">
    <property type="component" value="Unassembled WGS sequence"/>
</dbReference>
<proteinExistence type="predicted"/>
<evidence type="ECO:0008006" key="4">
    <source>
        <dbReference type="Google" id="ProtNLM"/>
    </source>
</evidence>
<dbReference type="RefSeq" id="WP_289454917.1">
    <property type="nucleotide sequence ID" value="NZ_JAUCGQ010000001.1"/>
</dbReference>
<feature type="compositionally biased region" description="Basic and acidic residues" evidence="1">
    <location>
        <begin position="249"/>
        <end position="265"/>
    </location>
</feature>
<comment type="caution">
    <text evidence="2">The sequence shown here is derived from an EMBL/GenBank/DDBJ whole genome shotgun (WGS) entry which is preliminary data.</text>
</comment>
<keyword evidence="3" id="KW-1185">Reference proteome</keyword>
<reference evidence="2 3" key="1">
    <citation type="submission" date="2023-06" db="EMBL/GenBank/DDBJ databases">
        <title>Cellulomonas sp. MW4 Whole genome sequence.</title>
        <authorList>
            <person name="Park S."/>
        </authorList>
    </citation>
    <scope>NUCLEOTIDE SEQUENCE [LARGE SCALE GENOMIC DNA]</scope>
    <source>
        <strain evidence="2 3">MW4</strain>
    </source>
</reference>
<evidence type="ECO:0000313" key="2">
    <source>
        <dbReference type="EMBL" id="MDM7855109.1"/>
    </source>
</evidence>
<gene>
    <name evidence="2" type="ORF">QRT04_09215</name>
</gene>
<dbReference type="EMBL" id="JAUCGQ010000001">
    <property type="protein sequence ID" value="MDM7855109.1"/>
    <property type="molecule type" value="Genomic_DNA"/>
</dbReference>